<gene>
    <name evidence="3" type="ORF">G1H19_05185</name>
</gene>
<dbReference type="GO" id="GO:0080120">
    <property type="term" value="P:CAAX-box protein maturation"/>
    <property type="evidence" value="ECO:0007669"/>
    <property type="project" value="UniProtKB-ARBA"/>
</dbReference>
<feature type="transmembrane region" description="Helical" evidence="1">
    <location>
        <begin position="96"/>
        <end position="115"/>
    </location>
</feature>
<dbReference type="GO" id="GO:0006508">
    <property type="term" value="P:proteolysis"/>
    <property type="evidence" value="ECO:0007669"/>
    <property type="project" value="UniProtKB-KW"/>
</dbReference>
<reference evidence="3 4" key="1">
    <citation type="submission" date="2020-02" db="EMBL/GenBank/DDBJ databases">
        <title>The whole genome sequence of CPCC 205119.</title>
        <authorList>
            <person name="Jiang Z."/>
        </authorList>
    </citation>
    <scope>NUCLEOTIDE SEQUENCE [LARGE SCALE GENOMIC DNA]</scope>
    <source>
        <strain evidence="3 4">CPCC 205119</strain>
    </source>
</reference>
<feature type="domain" description="CAAX prenyl protease 2/Lysostaphin resistance protein A-like" evidence="2">
    <location>
        <begin position="178"/>
        <end position="266"/>
    </location>
</feature>
<comment type="caution">
    <text evidence="3">The sequence shown here is derived from an EMBL/GenBank/DDBJ whole genome shotgun (WGS) entry which is preliminary data.</text>
</comment>
<dbReference type="RefSeq" id="WP_162392542.1">
    <property type="nucleotide sequence ID" value="NZ_JAABOZ010000002.1"/>
</dbReference>
<feature type="transmembrane region" description="Helical" evidence="1">
    <location>
        <begin position="228"/>
        <end position="249"/>
    </location>
</feature>
<dbReference type="GO" id="GO:0008237">
    <property type="term" value="F:metallopeptidase activity"/>
    <property type="evidence" value="ECO:0007669"/>
    <property type="project" value="UniProtKB-KW"/>
</dbReference>
<keyword evidence="1" id="KW-0472">Membrane</keyword>
<evidence type="ECO:0000313" key="3">
    <source>
        <dbReference type="EMBL" id="NEL53402.1"/>
    </source>
</evidence>
<keyword evidence="3" id="KW-0645">Protease</keyword>
<feature type="transmembrane region" description="Helical" evidence="1">
    <location>
        <begin position="12"/>
        <end position="33"/>
    </location>
</feature>
<name>A0A7K3WAB5_9ACTN</name>
<dbReference type="AlphaFoldDB" id="A0A7K3WAB5"/>
<evidence type="ECO:0000256" key="1">
    <source>
        <dbReference type="SAM" id="Phobius"/>
    </source>
</evidence>
<feature type="transmembrane region" description="Helical" evidence="1">
    <location>
        <begin position="197"/>
        <end position="222"/>
    </location>
</feature>
<dbReference type="EMBL" id="JAAGWK010000009">
    <property type="protein sequence ID" value="NEL53402.1"/>
    <property type="molecule type" value="Genomic_DNA"/>
</dbReference>
<feature type="transmembrane region" description="Helical" evidence="1">
    <location>
        <begin position="54"/>
        <end position="76"/>
    </location>
</feature>
<keyword evidence="3" id="KW-0482">Metalloprotease</keyword>
<evidence type="ECO:0000313" key="4">
    <source>
        <dbReference type="Proteomes" id="UP000470470"/>
    </source>
</evidence>
<dbReference type="InterPro" id="IPR003675">
    <property type="entry name" value="Rce1/LyrA-like_dom"/>
</dbReference>
<keyword evidence="4" id="KW-1185">Reference proteome</keyword>
<organism evidence="3 4">
    <name type="scientific">Goekera deserti</name>
    <dbReference type="NCBI Taxonomy" id="2497753"/>
    <lineage>
        <taxon>Bacteria</taxon>
        <taxon>Bacillati</taxon>
        <taxon>Actinomycetota</taxon>
        <taxon>Actinomycetes</taxon>
        <taxon>Geodermatophilales</taxon>
        <taxon>Geodermatophilaceae</taxon>
        <taxon>Goekera</taxon>
    </lineage>
</organism>
<proteinExistence type="predicted"/>
<dbReference type="Pfam" id="PF02517">
    <property type="entry name" value="Rce1-like"/>
    <property type="match status" value="1"/>
</dbReference>
<sequence>MTGLPDQLDDFGAAAFAAVVIAGYLVVGEPFVGQALHRRFEAHLRVDPAARRSFYRRLLLLEWGLAALVAVVWLAAADVDAAQLGLAWPHSAPGPLTVLAVAAVLVLLVLSVRSLRAGVLLEDPGPGAATDAVPTAPVTVAELTGHRAAGGRHAGPPAEPPAAAVLALLPRSPAERRLFALVGVTAGVCEEWLYRGFFLAVVAALAPSAPAGVLVLLAAVAFGAAHAYQGLAGVLTTGVLGGVLAALYLQTGSLLLPVLLHAAIDLRFLLVPASRLPAARVQPAS</sequence>
<keyword evidence="1" id="KW-0812">Transmembrane</keyword>
<keyword evidence="1" id="KW-1133">Transmembrane helix</keyword>
<dbReference type="GO" id="GO:0004175">
    <property type="term" value="F:endopeptidase activity"/>
    <property type="evidence" value="ECO:0007669"/>
    <property type="project" value="UniProtKB-ARBA"/>
</dbReference>
<evidence type="ECO:0000259" key="2">
    <source>
        <dbReference type="Pfam" id="PF02517"/>
    </source>
</evidence>
<dbReference type="Proteomes" id="UP000470470">
    <property type="component" value="Unassembled WGS sequence"/>
</dbReference>
<keyword evidence="3" id="KW-0378">Hydrolase</keyword>
<accession>A0A7K3WAB5</accession>
<protein>
    <submittedName>
        <fullName evidence="3">CPBP family intramembrane metalloprotease</fullName>
    </submittedName>
</protein>